<dbReference type="PANTHER" id="PTHR39156:SF2">
    <property type="entry name" value="DNA PRIMASE (BACTERIAL TYPE) AND SMALL PRIMASE-LIKE PROTEINS"/>
    <property type="match status" value="1"/>
</dbReference>
<evidence type="ECO:0000256" key="12">
    <source>
        <dbReference type="NCBIfam" id="TIGR00334"/>
    </source>
</evidence>
<keyword evidence="5" id="KW-0479">Metal-binding</keyword>
<evidence type="ECO:0000256" key="8">
    <source>
        <dbReference type="ARBA" id="ARBA00022801"/>
    </source>
</evidence>
<evidence type="ECO:0000259" key="13">
    <source>
        <dbReference type="PROSITE" id="PS50880"/>
    </source>
</evidence>
<dbReference type="GO" id="GO:0019843">
    <property type="term" value="F:rRNA binding"/>
    <property type="evidence" value="ECO:0007669"/>
    <property type="project" value="UniProtKB-KW"/>
</dbReference>
<dbReference type="Proteomes" id="UP000590460">
    <property type="component" value="Unassembled WGS sequence"/>
</dbReference>
<dbReference type="GO" id="GO:0043822">
    <property type="term" value="F:ribonuclease M5 activity"/>
    <property type="evidence" value="ECO:0007669"/>
    <property type="project" value="UniProtKB-UniRule"/>
</dbReference>
<evidence type="ECO:0000256" key="9">
    <source>
        <dbReference type="ARBA" id="ARBA00022842"/>
    </source>
</evidence>
<keyword evidence="10 11" id="KW-0694">RNA-binding</keyword>
<dbReference type="GO" id="GO:0006364">
    <property type="term" value="P:rRNA processing"/>
    <property type="evidence" value="ECO:0007669"/>
    <property type="project" value="UniProtKB-UniRule"/>
</dbReference>
<dbReference type="Pfam" id="PF13331">
    <property type="entry name" value="DUF4093"/>
    <property type="match status" value="1"/>
</dbReference>
<proteinExistence type="inferred from homology"/>
<dbReference type="GO" id="GO:0046872">
    <property type="term" value="F:metal ion binding"/>
    <property type="evidence" value="ECO:0007669"/>
    <property type="project" value="UniProtKB-KW"/>
</dbReference>
<feature type="domain" description="Toprim" evidence="13">
    <location>
        <begin position="8"/>
        <end position="92"/>
    </location>
</feature>
<dbReference type="AlphaFoldDB" id="A0A846ZAW2"/>
<evidence type="ECO:0000256" key="4">
    <source>
        <dbReference type="ARBA" id="ARBA00022722"/>
    </source>
</evidence>
<dbReference type="NCBIfam" id="TIGR00334">
    <property type="entry name" value="5S_RNA_mat_M5"/>
    <property type="match status" value="1"/>
</dbReference>
<keyword evidence="2 11" id="KW-0690">Ribosome biogenesis</keyword>
<dbReference type="EC" id="3.1.26.8" evidence="11 12"/>
<keyword evidence="4 11" id="KW-0540">Nuclease</keyword>
<protein>
    <recommendedName>
        <fullName evidence="11 12">Ribonuclease M5</fullName>
        <ecNumber evidence="11 12">3.1.26.8</ecNumber>
    </recommendedName>
    <alternativeName>
        <fullName evidence="11">RNase M5</fullName>
    </alternativeName>
    <alternativeName>
        <fullName evidence="11">Ribosomal RNA terminal maturase M5</fullName>
    </alternativeName>
</protein>
<dbReference type="InterPro" id="IPR004466">
    <property type="entry name" value="RNase_M5"/>
</dbReference>
<dbReference type="HAMAP" id="MF_01469">
    <property type="entry name" value="RNase_M5"/>
    <property type="match status" value="1"/>
</dbReference>
<reference evidence="14 15" key="1">
    <citation type="submission" date="2020-04" db="EMBL/GenBank/DDBJ databases">
        <title>MicrobeNet Type strains.</title>
        <authorList>
            <person name="Nicholson A.C."/>
        </authorList>
    </citation>
    <scope>NUCLEOTIDE SEQUENCE [LARGE SCALE GENOMIC DNA]</scope>
    <source>
        <strain evidence="14 15">CCUG 54536</strain>
    </source>
</reference>
<keyword evidence="1 11" id="KW-0963">Cytoplasm</keyword>
<evidence type="ECO:0000256" key="3">
    <source>
        <dbReference type="ARBA" id="ARBA00022552"/>
    </source>
</evidence>
<dbReference type="InterPro" id="IPR006171">
    <property type="entry name" value="TOPRIM_dom"/>
</dbReference>
<comment type="subcellular location">
    <subcellularLocation>
        <location evidence="11">Cytoplasm</location>
    </subcellularLocation>
</comment>
<name>A0A846ZAW2_9LACO</name>
<evidence type="ECO:0000313" key="15">
    <source>
        <dbReference type="Proteomes" id="UP000590460"/>
    </source>
</evidence>
<keyword evidence="8 11" id="KW-0378">Hydrolase</keyword>
<dbReference type="InterPro" id="IPR025156">
    <property type="entry name" value="RNase_M5_C"/>
</dbReference>
<gene>
    <name evidence="11 14" type="primary">rnmV</name>
    <name evidence="14" type="ORF">HF966_01635</name>
</gene>
<evidence type="ECO:0000256" key="7">
    <source>
        <dbReference type="ARBA" id="ARBA00022759"/>
    </source>
</evidence>
<dbReference type="PANTHER" id="PTHR39156">
    <property type="entry name" value="RIBONUCLEASE M5"/>
    <property type="match status" value="1"/>
</dbReference>
<accession>A0A846ZAW2</accession>
<evidence type="ECO:0000256" key="5">
    <source>
        <dbReference type="ARBA" id="ARBA00022723"/>
    </source>
</evidence>
<dbReference type="SUPFAM" id="SSF110455">
    <property type="entry name" value="Toprim domain"/>
    <property type="match status" value="1"/>
</dbReference>
<dbReference type="GO" id="GO:0005737">
    <property type="term" value="C:cytoplasm"/>
    <property type="evidence" value="ECO:0007669"/>
    <property type="project" value="UniProtKB-SubCell"/>
</dbReference>
<dbReference type="PROSITE" id="PS50880">
    <property type="entry name" value="TOPRIM"/>
    <property type="match status" value="1"/>
</dbReference>
<dbReference type="EMBL" id="JAAXPO010000002">
    <property type="protein sequence ID" value="NKZ17898.1"/>
    <property type="molecule type" value="Genomic_DNA"/>
</dbReference>
<evidence type="ECO:0000313" key="14">
    <source>
        <dbReference type="EMBL" id="NKZ17898.1"/>
    </source>
</evidence>
<dbReference type="CDD" id="cd01027">
    <property type="entry name" value="TOPRIM_RNase_M5_like"/>
    <property type="match status" value="1"/>
</dbReference>
<keyword evidence="6 11" id="KW-0699">rRNA-binding</keyword>
<dbReference type="Pfam" id="PF01751">
    <property type="entry name" value="Toprim"/>
    <property type="match status" value="1"/>
</dbReference>
<dbReference type="Gene3D" id="3.40.1360.10">
    <property type="match status" value="1"/>
</dbReference>
<evidence type="ECO:0000256" key="2">
    <source>
        <dbReference type="ARBA" id="ARBA00022517"/>
    </source>
</evidence>
<dbReference type="InterPro" id="IPR034141">
    <property type="entry name" value="TOPRIM_RNase_M5-like"/>
</dbReference>
<keyword evidence="9" id="KW-0460">Magnesium</keyword>
<organism evidence="14 15">
    <name type="scientific">Leuconostoc holzapfelii</name>
    <dbReference type="NCBI Taxonomy" id="434464"/>
    <lineage>
        <taxon>Bacteria</taxon>
        <taxon>Bacillati</taxon>
        <taxon>Bacillota</taxon>
        <taxon>Bacilli</taxon>
        <taxon>Lactobacillales</taxon>
        <taxon>Lactobacillaceae</taxon>
        <taxon>Leuconostoc</taxon>
    </lineage>
</organism>
<comment type="function">
    <text evidence="11">Required for correct processing of both the 5' and 3' ends of 5S rRNA precursor. Cleaves both sides of a double-stranded region yielding mature 5S rRNA in one step.</text>
</comment>
<evidence type="ECO:0000256" key="11">
    <source>
        <dbReference type="HAMAP-Rule" id="MF_01469"/>
    </source>
</evidence>
<keyword evidence="3 11" id="KW-0698">rRNA processing</keyword>
<comment type="caution">
    <text evidence="14">The sequence shown here is derived from an EMBL/GenBank/DDBJ whole genome shotgun (WGS) entry which is preliminary data.</text>
</comment>
<sequence length="193" mass="21034">MTDKPKINEMIVVEGRSDTQNLARAVIADTIETGGSAVTPDAVMRAKRAAATRGVIILTDPDFNGQRIRQIMSAHVPEAKQAYITQDAARAAKDNPHKSLGVEHAEPAVLRAALAQVMTPQVAQTSDVDQHFLLQNGLLGGAHARVNRQILGETLHIGYTNGKQLMKRLHQFGITQDQIRAALQRTPEHGRDN</sequence>
<comment type="catalytic activity">
    <reaction evidence="11">
        <text>Endonucleolytic cleavage of RNA, removing 21 and 42 nucleotides, respectively, from the 5'- and 3'-termini of a 5S-rRNA precursor.</text>
        <dbReference type="EC" id="3.1.26.8"/>
    </reaction>
</comment>
<evidence type="ECO:0000256" key="10">
    <source>
        <dbReference type="ARBA" id="ARBA00022884"/>
    </source>
</evidence>
<evidence type="ECO:0000256" key="1">
    <source>
        <dbReference type="ARBA" id="ARBA00022490"/>
    </source>
</evidence>
<dbReference type="SMART" id="SM00493">
    <property type="entry name" value="TOPRIM"/>
    <property type="match status" value="1"/>
</dbReference>
<keyword evidence="7 11" id="KW-0255">Endonuclease</keyword>
<dbReference type="RefSeq" id="WP_168675930.1">
    <property type="nucleotide sequence ID" value="NZ_BPKV01000001.1"/>
</dbReference>
<comment type="similarity">
    <text evidence="11">Belongs to the ribonuclease M5 family.</text>
</comment>
<evidence type="ECO:0000256" key="6">
    <source>
        <dbReference type="ARBA" id="ARBA00022730"/>
    </source>
</evidence>